<keyword evidence="2" id="KW-1185">Reference proteome</keyword>
<dbReference type="AlphaFoldDB" id="A0A553QHV0"/>
<feature type="non-terminal residue" evidence="1">
    <location>
        <position position="1"/>
    </location>
</feature>
<name>A0A553QHV0_9TELE</name>
<organism evidence="1 2">
    <name type="scientific">Danionella cerebrum</name>
    <dbReference type="NCBI Taxonomy" id="2873325"/>
    <lineage>
        <taxon>Eukaryota</taxon>
        <taxon>Metazoa</taxon>
        <taxon>Chordata</taxon>
        <taxon>Craniata</taxon>
        <taxon>Vertebrata</taxon>
        <taxon>Euteleostomi</taxon>
        <taxon>Actinopterygii</taxon>
        <taxon>Neopterygii</taxon>
        <taxon>Teleostei</taxon>
        <taxon>Ostariophysi</taxon>
        <taxon>Cypriniformes</taxon>
        <taxon>Danionidae</taxon>
        <taxon>Danioninae</taxon>
        <taxon>Danionella</taxon>
    </lineage>
</organism>
<reference evidence="1 2" key="1">
    <citation type="journal article" date="2019" name="Sci. Data">
        <title>Hybrid genome assembly and annotation of Danionella translucida.</title>
        <authorList>
            <person name="Kadobianskyi M."/>
            <person name="Schulze L."/>
            <person name="Schuelke M."/>
            <person name="Judkewitz B."/>
        </authorList>
    </citation>
    <scope>NUCLEOTIDE SEQUENCE [LARGE SCALE GENOMIC DNA]</scope>
    <source>
        <strain evidence="1 2">Bolton</strain>
    </source>
</reference>
<dbReference type="EMBL" id="SRMA01025971">
    <property type="protein sequence ID" value="TRY89494.1"/>
    <property type="molecule type" value="Genomic_DNA"/>
</dbReference>
<protein>
    <submittedName>
        <fullName evidence="1">Uncharacterized protein</fullName>
    </submittedName>
</protein>
<dbReference type="OrthoDB" id="8948380at2759"/>
<comment type="caution">
    <text evidence="1">The sequence shown here is derived from an EMBL/GenBank/DDBJ whole genome shotgun (WGS) entry which is preliminary data.</text>
</comment>
<sequence>SSPLQVSLSSRCTNKLVPVTDFLCILTGRTFAFFFFSKEHFFAQIGDHNCNYCWVAVTASEHHLKTKHLRFAITFEEDGTSVEDIRVQLTEDDKMNIWQTSKIQFSSEDHLRDHEKERHGRTEPVLCVKPINDLYVAAETIQGAQLPNHV</sequence>
<accession>A0A553QHV0</accession>
<proteinExistence type="predicted"/>
<evidence type="ECO:0000313" key="2">
    <source>
        <dbReference type="Proteomes" id="UP000316079"/>
    </source>
</evidence>
<evidence type="ECO:0000313" key="1">
    <source>
        <dbReference type="EMBL" id="TRY89494.1"/>
    </source>
</evidence>
<gene>
    <name evidence="1" type="ORF">DNTS_016067</name>
</gene>
<dbReference type="Proteomes" id="UP000316079">
    <property type="component" value="Unassembled WGS sequence"/>
</dbReference>